<dbReference type="Gene3D" id="3.30.460.10">
    <property type="entry name" value="Beta Polymerase, domain 2"/>
    <property type="match status" value="1"/>
</dbReference>
<accession>A0A1Y0CPT0</accession>
<dbReference type="SUPFAM" id="SSF81301">
    <property type="entry name" value="Nucleotidyltransferase"/>
    <property type="match status" value="1"/>
</dbReference>
<evidence type="ECO:0000313" key="2">
    <source>
        <dbReference type="EMBL" id="TYS74447.1"/>
    </source>
</evidence>
<sequence length="241" mass="27327">MNVDHLHRLPATKAAKKIIERHFPECEGAILAGSVVRGQESATSDLDIVVFDKKLSASYRESFVELGWPIELFCHNLDSYQAFFKSDCERARPCLPRMISEGIVLKDKGILDGIKQEAETLLIAGPEKWDKATIKLKQYFLTDVLDDFIGTTNRSEGIFVAGKLAELAAEFVLRTNNRWIGSSKWVFRSLAEYDEEYAVAFTEAFDLFYTTNDKRRVIHIVENILDLHGGRVFEGFSLGKK</sequence>
<gene>
    <name evidence="1" type="ORF">B4U37_13490</name>
    <name evidence="2" type="ORF">FZC75_01740</name>
</gene>
<dbReference type="Proteomes" id="UP000324517">
    <property type="component" value="Unassembled WGS sequence"/>
</dbReference>
<dbReference type="Proteomes" id="UP000195573">
    <property type="component" value="Chromosome"/>
</dbReference>
<evidence type="ECO:0000313" key="4">
    <source>
        <dbReference type="Proteomes" id="UP000324517"/>
    </source>
</evidence>
<reference evidence="1 3" key="1">
    <citation type="submission" date="2017-04" db="EMBL/GenBank/DDBJ databases">
        <title>Complete Genome Sequence of the Bacillus horikoshii 20a strain from Cuatro Cienegas, Coahuila, Mexico.</title>
        <authorList>
            <person name="Zarza E."/>
            <person name="Alcaraz L.D."/>
            <person name="Aguilar-Salinas B."/>
            <person name="Islas A."/>
            <person name="Olmedo-Alvarez G."/>
        </authorList>
    </citation>
    <scope>NUCLEOTIDE SEQUENCE [LARGE SCALE GENOMIC DNA]</scope>
    <source>
        <strain evidence="1 3">20a</strain>
    </source>
</reference>
<dbReference type="AlphaFoldDB" id="A0A1Y0CPT0"/>
<dbReference type="EMBL" id="VTET01000001">
    <property type="protein sequence ID" value="TYS74447.1"/>
    <property type="molecule type" value="Genomic_DNA"/>
</dbReference>
<name>A0A1Y0CPT0_9BACI</name>
<organism evidence="2 4">
    <name type="scientific">Sutcliffiella horikoshii</name>
    <dbReference type="NCBI Taxonomy" id="79883"/>
    <lineage>
        <taxon>Bacteria</taxon>
        <taxon>Bacillati</taxon>
        <taxon>Bacillota</taxon>
        <taxon>Bacilli</taxon>
        <taxon>Bacillales</taxon>
        <taxon>Bacillaceae</taxon>
        <taxon>Sutcliffiella</taxon>
    </lineage>
</organism>
<dbReference type="RefSeq" id="WP_010194300.1">
    <property type="nucleotide sequence ID" value="NZ_CP020880.1"/>
</dbReference>
<dbReference type="KEGG" id="bhk:B4U37_13490"/>
<dbReference type="GeneID" id="96739431"/>
<protein>
    <submittedName>
        <fullName evidence="1 2">Nucleotidyltransferase</fullName>
    </submittedName>
</protein>
<evidence type="ECO:0000313" key="3">
    <source>
        <dbReference type="Proteomes" id="UP000195573"/>
    </source>
</evidence>
<dbReference type="CDD" id="cd05403">
    <property type="entry name" value="NT_KNTase_like"/>
    <property type="match status" value="1"/>
</dbReference>
<keyword evidence="2" id="KW-0808">Transferase</keyword>
<keyword evidence="3" id="KW-1185">Reference proteome</keyword>
<dbReference type="EMBL" id="CP020880">
    <property type="protein sequence ID" value="ART76996.1"/>
    <property type="molecule type" value="Genomic_DNA"/>
</dbReference>
<dbReference type="InterPro" id="IPR043519">
    <property type="entry name" value="NT_sf"/>
</dbReference>
<dbReference type="OrthoDB" id="43980at2"/>
<proteinExistence type="predicted"/>
<reference evidence="2 4" key="2">
    <citation type="submission" date="2019-08" db="EMBL/GenBank/DDBJ databases">
        <title>Bacillus genomes from the desert of Cuatro Cienegas, Coahuila.</title>
        <authorList>
            <person name="Olmedo-Alvarez G."/>
        </authorList>
    </citation>
    <scope>NUCLEOTIDE SEQUENCE [LARGE SCALE GENOMIC DNA]</scope>
    <source>
        <strain evidence="2 4">CH98b_3T</strain>
    </source>
</reference>
<dbReference type="GO" id="GO:0016740">
    <property type="term" value="F:transferase activity"/>
    <property type="evidence" value="ECO:0007669"/>
    <property type="project" value="UniProtKB-KW"/>
</dbReference>
<evidence type="ECO:0000313" key="1">
    <source>
        <dbReference type="EMBL" id="ART76996.1"/>
    </source>
</evidence>